<feature type="transmembrane region" description="Helical" evidence="5">
    <location>
        <begin position="152"/>
        <end position="174"/>
    </location>
</feature>
<dbReference type="InterPro" id="IPR007568">
    <property type="entry name" value="RTA1"/>
</dbReference>
<dbReference type="GO" id="GO:0016020">
    <property type="term" value="C:membrane"/>
    <property type="evidence" value="ECO:0007669"/>
    <property type="project" value="UniProtKB-SubCell"/>
</dbReference>
<keyword evidence="3 5" id="KW-1133">Transmembrane helix</keyword>
<dbReference type="Pfam" id="PF04479">
    <property type="entry name" value="RTA1"/>
    <property type="match status" value="1"/>
</dbReference>
<dbReference type="Proteomes" id="UP001215712">
    <property type="component" value="Unassembled WGS sequence"/>
</dbReference>
<evidence type="ECO:0000256" key="3">
    <source>
        <dbReference type="ARBA" id="ARBA00022989"/>
    </source>
</evidence>
<evidence type="ECO:0000313" key="7">
    <source>
        <dbReference type="Proteomes" id="UP001215712"/>
    </source>
</evidence>
<comment type="subcellular location">
    <subcellularLocation>
        <location evidence="1">Membrane</location>
        <topology evidence="1">Multi-pass membrane protein</topology>
    </subcellularLocation>
</comment>
<dbReference type="AlphaFoldDB" id="A0AAD6N0V1"/>
<accession>A0AAD6N0V1</accession>
<feature type="transmembrane region" description="Helical" evidence="5">
    <location>
        <begin position="195"/>
        <end position="213"/>
    </location>
</feature>
<protein>
    <submittedName>
        <fullName evidence="6">RTA1-domain-containing protein</fullName>
    </submittedName>
</protein>
<comment type="caution">
    <text evidence="6">The sequence shown here is derived from an EMBL/GenBank/DDBJ whole genome shotgun (WGS) entry which is preliminary data.</text>
</comment>
<reference evidence="6" key="2">
    <citation type="submission" date="2023-01" db="EMBL/GenBank/DDBJ databases">
        <authorList>
            <person name="Petersen C."/>
        </authorList>
    </citation>
    <scope>NUCLEOTIDE SEQUENCE</scope>
    <source>
        <strain evidence="6">IBT 17514</strain>
    </source>
</reference>
<sequence length="291" mass="32976">MAVDFVLYYYTPSAAAAAIFIVLFGLSTLLHFYQLVRTRTWFMIPFVIGGILETIGYVGRILSSFQAPNFTTGPYIIQSALILIAPAFLAASIYMTLGRIIEMLDGERCSMIKLKWLTKIFVFGDVLSFLMQASGAGLMVSNSNNPSTGEHVIIGGLFVQIIFFGFFTITAVIFQSRISKYPTGRSTELRSVWHRHLFALYSASILILIRSVVRVVEYLQGYDGFLMKHEVFIYMFDAFMMFLVMAFLQYIHPSEINCLLGRGEKYSEKVIKTRKFVPLSALETRQELESV</sequence>
<feature type="transmembrane region" description="Helical" evidence="5">
    <location>
        <begin position="233"/>
        <end position="252"/>
    </location>
</feature>
<feature type="transmembrane region" description="Helical" evidence="5">
    <location>
        <begin position="116"/>
        <end position="140"/>
    </location>
</feature>
<keyword evidence="4 5" id="KW-0472">Membrane</keyword>
<dbReference type="EMBL" id="JAQJAN010000001">
    <property type="protein sequence ID" value="KAJ5740529.1"/>
    <property type="molecule type" value="Genomic_DNA"/>
</dbReference>
<feature type="transmembrane region" description="Helical" evidence="5">
    <location>
        <begin position="42"/>
        <end position="63"/>
    </location>
</feature>
<evidence type="ECO:0000256" key="1">
    <source>
        <dbReference type="ARBA" id="ARBA00004141"/>
    </source>
</evidence>
<name>A0AAD6N0V1_9EURO</name>
<gene>
    <name evidence="6" type="ORF">N7493_000401</name>
</gene>
<evidence type="ECO:0000313" key="6">
    <source>
        <dbReference type="EMBL" id="KAJ5740529.1"/>
    </source>
</evidence>
<feature type="transmembrane region" description="Helical" evidence="5">
    <location>
        <begin position="6"/>
        <end position="30"/>
    </location>
</feature>
<dbReference type="PANTHER" id="PTHR31465:SF35">
    <property type="entry name" value="RTA1 DOMAIN PROTEIN-RELATED"/>
    <property type="match status" value="1"/>
</dbReference>
<evidence type="ECO:0000256" key="2">
    <source>
        <dbReference type="ARBA" id="ARBA00022692"/>
    </source>
</evidence>
<feature type="transmembrane region" description="Helical" evidence="5">
    <location>
        <begin position="75"/>
        <end position="95"/>
    </location>
</feature>
<evidence type="ECO:0000256" key="4">
    <source>
        <dbReference type="ARBA" id="ARBA00023136"/>
    </source>
</evidence>
<keyword evidence="2 5" id="KW-0812">Transmembrane</keyword>
<dbReference type="PANTHER" id="PTHR31465">
    <property type="entry name" value="PROTEIN RTA1-RELATED"/>
    <property type="match status" value="1"/>
</dbReference>
<organism evidence="6 7">
    <name type="scientific">Penicillium malachiteum</name>
    <dbReference type="NCBI Taxonomy" id="1324776"/>
    <lineage>
        <taxon>Eukaryota</taxon>
        <taxon>Fungi</taxon>
        <taxon>Dikarya</taxon>
        <taxon>Ascomycota</taxon>
        <taxon>Pezizomycotina</taxon>
        <taxon>Eurotiomycetes</taxon>
        <taxon>Eurotiomycetidae</taxon>
        <taxon>Eurotiales</taxon>
        <taxon>Aspergillaceae</taxon>
        <taxon>Penicillium</taxon>
    </lineage>
</organism>
<evidence type="ECO:0000256" key="5">
    <source>
        <dbReference type="SAM" id="Phobius"/>
    </source>
</evidence>
<reference evidence="6" key="1">
    <citation type="journal article" date="2023" name="IMA Fungus">
        <title>Comparative genomic study of the Penicillium genus elucidates a diverse pangenome and 15 lateral gene transfer events.</title>
        <authorList>
            <person name="Petersen C."/>
            <person name="Sorensen T."/>
            <person name="Nielsen M.R."/>
            <person name="Sondergaard T.E."/>
            <person name="Sorensen J.L."/>
            <person name="Fitzpatrick D.A."/>
            <person name="Frisvad J.C."/>
            <person name="Nielsen K.L."/>
        </authorList>
    </citation>
    <scope>NUCLEOTIDE SEQUENCE</scope>
    <source>
        <strain evidence="6">IBT 17514</strain>
    </source>
</reference>
<keyword evidence="7" id="KW-1185">Reference proteome</keyword>
<proteinExistence type="predicted"/>